<organism evidence="2 3">
    <name type="scientific">Staphylococcus simulans UMC-CNS-990</name>
    <dbReference type="NCBI Taxonomy" id="1405498"/>
    <lineage>
        <taxon>Bacteria</taxon>
        <taxon>Bacillati</taxon>
        <taxon>Bacillota</taxon>
        <taxon>Bacilli</taxon>
        <taxon>Bacillales</taxon>
        <taxon>Staphylococcaceae</taxon>
        <taxon>Staphylococcus</taxon>
    </lineage>
</organism>
<reference evidence="2 3" key="1">
    <citation type="journal article" date="2013" name="Genome Announc.">
        <title>Draft Genome Sequence of Staphylococcus simulans UMC-CNS-990, Isolated from a Case of Chronic Bovine Mastitis.</title>
        <authorList>
            <person name="Calcutt M.J."/>
            <person name="Foecking M.F."/>
            <person name="Hsieh H.Y."/>
            <person name="Perry J."/>
            <person name="Stewart G.C."/>
            <person name="Middleton J.R."/>
        </authorList>
    </citation>
    <scope>NUCLEOTIDE SEQUENCE [LARGE SCALE GENOMIC DNA]</scope>
    <source>
        <strain evidence="2 3">UMC-CNS-990</strain>
    </source>
</reference>
<dbReference type="Pfam" id="PF12679">
    <property type="entry name" value="ABC2_membrane_2"/>
    <property type="match status" value="1"/>
</dbReference>
<evidence type="ECO:0008006" key="4">
    <source>
        <dbReference type="Google" id="ProtNLM"/>
    </source>
</evidence>
<name>A0ABP2YUN5_STASI</name>
<keyword evidence="1" id="KW-1133">Transmembrane helix</keyword>
<feature type="transmembrane region" description="Helical" evidence="1">
    <location>
        <begin position="176"/>
        <end position="199"/>
    </location>
</feature>
<keyword evidence="1" id="KW-0472">Membrane</keyword>
<comment type="caution">
    <text evidence="2">The sequence shown here is derived from an EMBL/GenBank/DDBJ whole genome shotgun (WGS) entry which is preliminary data.</text>
</comment>
<dbReference type="Proteomes" id="UP000017131">
    <property type="component" value="Unassembled WGS sequence"/>
</dbReference>
<feature type="transmembrane region" description="Helical" evidence="1">
    <location>
        <begin position="136"/>
        <end position="156"/>
    </location>
</feature>
<keyword evidence="3" id="KW-1185">Reference proteome</keyword>
<feature type="transmembrane region" description="Helical" evidence="1">
    <location>
        <begin position="237"/>
        <end position="257"/>
    </location>
</feature>
<evidence type="ECO:0000313" key="2">
    <source>
        <dbReference type="EMBL" id="ERS93408.1"/>
    </source>
</evidence>
<proteinExistence type="predicted"/>
<feature type="transmembrane region" description="Helical" evidence="1">
    <location>
        <begin position="79"/>
        <end position="100"/>
    </location>
</feature>
<feature type="transmembrane region" description="Helical" evidence="1">
    <location>
        <begin position="24"/>
        <end position="45"/>
    </location>
</feature>
<dbReference type="PANTHER" id="PTHR43471">
    <property type="entry name" value="ABC TRANSPORTER PERMEASE"/>
    <property type="match status" value="1"/>
</dbReference>
<dbReference type="EMBL" id="AXDY01000005">
    <property type="protein sequence ID" value="ERS93408.1"/>
    <property type="molecule type" value="Genomic_DNA"/>
</dbReference>
<evidence type="ECO:0000313" key="3">
    <source>
        <dbReference type="Proteomes" id="UP000017131"/>
    </source>
</evidence>
<accession>A0ABP2YUN5</accession>
<keyword evidence="1" id="KW-0812">Transmembrane</keyword>
<sequence length="269" mass="30211">MNTHRIKALVKKELLEMMYDKSTLYPMLFIAVFFSVILPNILIIFSTKVDLVNLPSEFEKSIHQLNTLNLPVHASPEHILIYIVLMYFLMPLFLLMPVIISNASASYSFVGEKEHKTLEGLLYTPLSDKEMLLGKVIASFIPSIVITYGAIVLYGITVNLFGWKQFHQLIFPNGAWLSLILLIIPSMTFLSICLVMMVANKAKSMKSAQSVALFLVVPIIGLIISQASGIMLLGYQIILIAGFVLIILDIIIFLLLVKSFNRDKMVSKL</sequence>
<gene>
    <name evidence="2" type="ORF">SSIM_06810</name>
</gene>
<feature type="transmembrane region" description="Helical" evidence="1">
    <location>
        <begin position="211"/>
        <end position="231"/>
    </location>
</feature>
<evidence type="ECO:0000256" key="1">
    <source>
        <dbReference type="SAM" id="Phobius"/>
    </source>
</evidence>
<dbReference type="RefSeq" id="WP_023015529.1">
    <property type="nucleotide sequence ID" value="NZ_AXDY01000005.1"/>
</dbReference>
<protein>
    <recommendedName>
        <fullName evidence="4">ABC transporter permease</fullName>
    </recommendedName>
</protein>